<organism evidence="3 4">
    <name type="scientific">Leptospira kmetyi</name>
    <dbReference type="NCBI Taxonomy" id="408139"/>
    <lineage>
        <taxon>Bacteria</taxon>
        <taxon>Pseudomonadati</taxon>
        <taxon>Spirochaetota</taxon>
        <taxon>Spirochaetia</taxon>
        <taxon>Leptospirales</taxon>
        <taxon>Leptospiraceae</taxon>
        <taxon>Leptospira</taxon>
    </lineage>
</organism>
<evidence type="ECO:0000256" key="2">
    <source>
        <dbReference type="SAM" id="SignalP"/>
    </source>
</evidence>
<sequence length="301" mass="33359">MRSYHRICALFFYLLCVPSFLFADTVLLKDGGVLRNVKVTMGGEEILVEDEAGNIRKIATGSVKKIVMADVKTESSTSASNVPKNQGSKKSNSSGSGQMSYSTGISFWETSKGEPDRIGNFSIQVRSIFLQVETRFEGRYGITLGLENSRFDFRSSSNVFLNPRVAGSVLAAQDNIQKNEYSTVLLGLSALSEGYSPYRTSNSFRVETVSFLPGLKYYLFDAEKFSWFVQFAFGFGRSYRTGMYNDPFFHGTLLLGSGIQWNGESVFIGLAAQIRNTILSGPNVSYRFTEPSLQFSVGIKI</sequence>
<feature type="region of interest" description="Disordered" evidence="1">
    <location>
        <begin position="77"/>
        <end position="98"/>
    </location>
</feature>
<dbReference type="Proteomes" id="UP000276407">
    <property type="component" value="Chromosome 2"/>
</dbReference>
<dbReference type="AlphaFoldDB" id="A0A5F1XMZ6"/>
<keyword evidence="2" id="KW-0732">Signal</keyword>
<gene>
    <name evidence="3" type="ORF">EFP84_20060</name>
</gene>
<evidence type="ECO:0000313" key="4">
    <source>
        <dbReference type="Proteomes" id="UP000276407"/>
    </source>
</evidence>
<protein>
    <submittedName>
        <fullName evidence="3">Uncharacterized protein</fullName>
    </submittedName>
</protein>
<feature type="signal peptide" evidence="2">
    <location>
        <begin position="1"/>
        <end position="23"/>
    </location>
</feature>
<proteinExistence type="predicted"/>
<reference evidence="3 4" key="1">
    <citation type="submission" date="2018-11" db="EMBL/GenBank/DDBJ databases">
        <title>Complete genome sequence of Leptospira kmetyi isolate LS 001/16 from soil sample associated with a leptospirosis patient in Kelantan.</title>
        <authorList>
            <person name="Muhammad Yusoff F."/>
            <person name="Muhammad Yusoff S."/>
            <person name="Ahmad M.N."/>
            <person name="Yusof N.Y."/>
            <person name="Aziah I."/>
        </authorList>
    </citation>
    <scope>NUCLEOTIDE SEQUENCE [LARGE SCALE GENOMIC DNA]</scope>
    <source>
        <strain evidence="3 4">LS 001/16</strain>
    </source>
</reference>
<name>A0A5F1XMZ6_9LEPT</name>
<accession>A0A5F1XMZ6</accession>
<evidence type="ECO:0000256" key="1">
    <source>
        <dbReference type="SAM" id="MobiDB-lite"/>
    </source>
</evidence>
<dbReference type="EMBL" id="CP033615">
    <property type="protein sequence ID" value="AYV57919.1"/>
    <property type="molecule type" value="Genomic_DNA"/>
</dbReference>
<feature type="compositionally biased region" description="Low complexity" evidence="1">
    <location>
        <begin position="84"/>
        <end position="98"/>
    </location>
</feature>
<dbReference type="KEGG" id="lkm:EFP84_20060"/>
<evidence type="ECO:0000313" key="3">
    <source>
        <dbReference type="EMBL" id="AYV57919.1"/>
    </source>
</evidence>
<dbReference type="RefSeq" id="WP_123180548.1">
    <property type="nucleotide sequence ID" value="NZ_CP033615.1"/>
</dbReference>
<feature type="chain" id="PRO_5044213814" evidence="2">
    <location>
        <begin position="24"/>
        <end position="301"/>
    </location>
</feature>